<dbReference type="EMBL" id="DS113374">
    <property type="protein sequence ID" value="EAY08613.1"/>
    <property type="molecule type" value="Genomic_DNA"/>
</dbReference>
<dbReference type="VEuPathDB" id="TrichDB:TVAGG3_0430680"/>
<reference evidence="1" key="1">
    <citation type="submission" date="2006-10" db="EMBL/GenBank/DDBJ databases">
        <authorList>
            <person name="Amadeo P."/>
            <person name="Zhao Q."/>
            <person name="Wortman J."/>
            <person name="Fraser-Liggett C."/>
            <person name="Carlton J."/>
        </authorList>
    </citation>
    <scope>NUCLEOTIDE SEQUENCE</scope>
    <source>
        <strain evidence="1">G3</strain>
    </source>
</reference>
<accession>A2EFB6</accession>
<dbReference type="KEGG" id="tva:4766523"/>
<dbReference type="AlphaFoldDB" id="A2EFB6"/>
<name>A2EFB6_TRIV3</name>
<evidence type="ECO:0000313" key="1">
    <source>
        <dbReference type="EMBL" id="EAY08613.1"/>
    </source>
</evidence>
<protein>
    <submittedName>
        <fullName evidence="1">Uncharacterized protein</fullName>
    </submittedName>
</protein>
<dbReference type="Proteomes" id="UP000001542">
    <property type="component" value="Unassembled WGS sequence"/>
</dbReference>
<dbReference type="VEuPathDB" id="TrichDB:TVAG_239730"/>
<proteinExistence type="predicted"/>
<sequence length="150" mass="17418">MKRFLDSLKVHVDESVNDHKLVTQQFNDINVQWKTLSKTVDRSINESLRPKKKRSHSVANRHTNVYNQWLQYEQEAQKPKPKYTPASQYPVPMQPRVFKPVVNSFNAERVAKLATMRPIQVRAETPPEIPDDSAKVPKIDVECLAKKLNE</sequence>
<evidence type="ECO:0000313" key="2">
    <source>
        <dbReference type="Proteomes" id="UP000001542"/>
    </source>
</evidence>
<dbReference type="InParanoid" id="A2EFB6"/>
<dbReference type="RefSeq" id="XP_001320836.1">
    <property type="nucleotide sequence ID" value="XM_001320801.1"/>
</dbReference>
<gene>
    <name evidence="1" type="ORF">TVAG_239730</name>
</gene>
<keyword evidence="2" id="KW-1185">Reference proteome</keyword>
<dbReference type="SMR" id="A2EFB6"/>
<reference evidence="1" key="2">
    <citation type="journal article" date="2007" name="Science">
        <title>Draft genome sequence of the sexually transmitted pathogen Trichomonas vaginalis.</title>
        <authorList>
            <person name="Carlton J.M."/>
            <person name="Hirt R.P."/>
            <person name="Silva J.C."/>
            <person name="Delcher A.L."/>
            <person name="Schatz M."/>
            <person name="Zhao Q."/>
            <person name="Wortman J.R."/>
            <person name="Bidwell S.L."/>
            <person name="Alsmark U.C.M."/>
            <person name="Besteiro S."/>
            <person name="Sicheritz-Ponten T."/>
            <person name="Noel C.J."/>
            <person name="Dacks J.B."/>
            <person name="Foster P.G."/>
            <person name="Simillion C."/>
            <person name="Van de Peer Y."/>
            <person name="Miranda-Saavedra D."/>
            <person name="Barton G.J."/>
            <person name="Westrop G.D."/>
            <person name="Mueller S."/>
            <person name="Dessi D."/>
            <person name="Fiori P.L."/>
            <person name="Ren Q."/>
            <person name="Paulsen I."/>
            <person name="Zhang H."/>
            <person name="Bastida-Corcuera F.D."/>
            <person name="Simoes-Barbosa A."/>
            <person name="Brown M.T."/>
            <person name="Hayes R.D."/>
            <person name="Mukherjee M."/>
            <person name="Okumura C.Y."/>
            <person name="Schneider R."/>
            <person name="Smith A.J."/>
            <person name="Vanacova S."/>
            <person name="Villalvazo M."/>
            <person name="Haas B.J."/>
            <person name="Pertea M."/>
            <person name="Feldblyum T.V."/>
            <person name="Utterback T.R."/>
            <person name="Shu C.L."/>
            <person name="Osoegawa K."/>
            <person name="de Jong P.J."/>
            <person name="Hrdy I."/>
            <person name="Horvathova L."/>
            <person name="Zubacova Z."/>
            <person name="Dolezal P."/>
            <person name="Malik S.B."/>
            <person name="Logsdon J.M. Jr."/>
            <person name="Henze K."/>
            <person name="Gupta A."/>
            <person name="Wang C.C."/>
            <person name="Dunne R.L."/>
            <person name="Upcroft J.A."/>
            <person name="Upcroft P."/>
            <person name="White O."/>
            <person name="Salzberg S.L."/>
            <person name="Tang P."/>
            <person name="Chiu C.-H."/>
            <person name="Lee Y.-S."/>
            <person name="Embley T.M."/>
            <person name="Coombs G.H."/>
            <person name="Mottram J.C."/>
            <person name="Tachezy J."/>
            <person name="Fraser-Liggett C.M."/>
            <person name="Johnson P.J."/>
        </authorList>
    </citation>
    <scope>NUCLEOTIDE SEQUENCE [LARGE SCALE GENOMIC DNA]</scope>
    <source>
        <strain evidence="1">G3</strain>
    </source>
</reference>
<organism evidence="1 2">
    <name type="scientific">Trichomonas vaginalis (strain ATCC PRA-98 / G3)</name>
    <dbReference type="NCBI Taxonomy" id="412133"/>
    <lineage>
        <taxon>Eukaryota</taxon>
        <taxon>Metamonada</taxon>
        <taxon>Parabasalia</taxon>
        <taxon>Trichomonadida</taxon>
        <taxon>Trichomonadidae</taxon>
        <taxon>Trichomonas</taxon>
    </lineage>
</organism>